<feature type="region of interest" description="Disordered" evidence="1">
    <location>
        <begin position="1"/>
        <end position="78"/>
    </location>
</feature>
<feature type="compositionally biased region" description="Basic and acidic residues" evidence="1">
    <location>
        <begin position="125"/>
        <end position="136"/>
    </location>
</feature>
<reference evidence="2" key="1">
    <citation type="submission" date="2023-03" db="EMBL/GenBank/DDBJ databases">
        <title>Massive genome expansion in bonnet fungi (Mycena s.s.) driven by repeated elements and novel gene families across ecological guilds.</title>
        <authorList>
            <consortium name="Lawrence Berkeley National Laboratory"/>
            <person name="Harder C.B."/>
            <person name="Miyauchi S."/>
            <person name="Viragh M."/>
            <person name="Kuo A."/>
            <person name="Thoen E."/>
            <person name="Andreopoulos B."/>
            <person name="Lu D."/>
            <person name="Skrede I."/>
            <person name="Drula E."/>
            <person name="Henrissat B."/>
            <person name="Morin E."/>
            <person name="Kohler A."/>
            <person name="Barry K."/>
            <person name="LaButti K."/>
            <person name="Morin E."/>
            <person name="Salamov A."/>
            <person name="Lipzen A."/>
            <person name="Mereny Z."/>
            <person name="Hegedus B."/>
            <person name="Baldrian P."/>
            <person name="Stursova M."/>
            <person name="Weitz H."/>
            <person name="Taylor A."/>
            <person name="Grigoriev I.V."/>
            <person name="Nagy L.G."/>
            <person name="Martin F."/>
            <person name="Kauserud H."/>
        </authorList>
    </citation>
    <scope>NUCLEOTIDE SEQUENCE</scope>
    <source>
        <strain evidence="2">CBHHK067</strain>
    </source>
</reference>
<proteinExistence type="predicted"/>
<feature type="compositionally biased region" description="Gly residues" evidence="1">
    <location>
        <begin position="591"/>
        <end position="604"/>
    </location>
</feature>
<feature type="compositionally biased region" description="Low complexity" evidence="1">
    <location>
        <begin position="169"/>
        <end position="219"/>
    </location>
</feature>
<evidence type="ECO:0000256" key="1">
    <source>
        <dbReference type="SAM" id="MobiDB-lite"/>
    </source>
</evidence>
<feature type="compositionally biased region" description="Acidic residues" evidence="1">
    <location>
        <begin position="158"/>
        <end position="167"/>
    </location>
</feature>
<protein>
    <submittedName>
        <fullName evidence="2">Uncharacterized protein</fullName>
    </submittedName>
</protein>
<dbReference type="Proteomes" id="UP001221757">
    <property type="component" value="Unassembled WGS sequence"/>
</dbReference>
<dbReference type="AlphaFoldDB" id="A0AAD7GIS3"/>
<feature type="region of interest" description="Disordered" evidence="1">
    <location>
        <begin position="104"/>
        <end position="219"/>
    </location>
</feature>
<keyword evidence="3" id="KW-1185">Reference proteome</keyword>
<evidence type="ECO:0000313" key="2">
    <source>
        <dbReference type="EMBL" id="KAJ7689918.1"/>
    </source>
</evidence>
<sequence length="621" mass="65285">MTSAHNPVSDATGDTAAKQPKDVSPNKKTARATNEDDASTRLPPNHFNCERESPGQLRKTSGSGKGKRKAPGPDGIPAGDVFLAAAAIATSPQACFALNALGTPQRRRGAHAQGQSESPTPSRRGIGEVDTGHHATDVSNLEEGQIPESLPLPTGVDDTADEADDEGGLTLATPIAAPTSATAPRAPAAVALAPQAEEADAPQAPTADAPQAAAADPHAATMSDIEENTPTMVDEGQAPHVMHNAPAAAEPMQVDEPAQDPAGPGHMFIFEDDEQAAAHTAQVAQNAVGVQQVAALGPVGVAIVQAGMAAQPPRKCERSRAANAIGLIVNDFDFPDIKAHAEAAPTDTHLNPHRKIPAYDQVDPARPWDVGKVNIVQPNTGDWDHMVISQADIEENVHPSILEKIHEKPEKHILAIQFLGGKHFTERMADSAAALTDAAASRSSLSSAKYAQGKGPSRHAGPFFLLIRFTSADAREEARAKQLFAKDRYNAWAIIVPEDCEMPWMACAFKPSFGENTAEARVALRGGTIVHGYYAFTSLVKPENAAVGPRCIICKQDTHFASACPFRDDPLWWGPKQQINKMTEGPLVPTGGRGRGSGRAGFGGCATRSTRGARGAQGHGK</sequence>
<evidence type="ECO:0000313" key="3">
    <source>
        <dbReference type="Proteomes" id="UP001221757"/>
    </source>
</evidence>
<dbReference type="EMBL" id="JARKIE010000068">
    <property type="protein sequence ID" value="KAJ7689918.1"/>
    <property type="molecule type" value="Genomic_DNA"/>
</dbReference>
<gene>
    <name evidence="2" type="ORF">B0H17DRAFT_1134635</name>
</gene>
<organism evidence="2 3">
    <name type="scientific">Mycena rosella</name>
    <name type="common">Pink bonnet</name>
    <name type="synonym">Agaricus rosellus</name>
    <dbReference type="NCBI Taxonomy" id="1033263"/>
    <lineage>
        <taxon>Eukaryota</taxon>
        <taxon>Fungi</taxon>
        <taxon>Dikarya</taxon>
        <taxon>Basidiomycota</taxon>
        <taxon>Agaricomycotina</taxon>
        <taxon>Agaricomycetes</taxon>
        <taxon>Agaricomycetidae</taxon>
        <taxon>Agaricales</taxon>
        <taxon>Marasmiineae</taxon>
        <taxon>Mycenaceae</taxon>
        <taxon>Mycena</taxon>
    </lineage>
</organism>
<comment type="caution">
    <text evidence="2">The sequence shown here is derived from an EMBL/GenBank/DDBJ whole genome shotgun (WGS) entry which is preliminary data.</text>
</comment>
<feature type="region of interest" description="Disordered" evidence="1">
    <location>
        <begin position="583"/>
        <end position="621"/>
    </location>
</feature>
<name>A0AAD7GIS3_MYCRO</name>
<accession>A0AAD7GIS3</accession>